<dbReference type="InterPro" id="IPR004167">
    <property type="entry name" value="PSBD"/>
</dbReference>
<evidence type="ECO:0000256" key="3">
    <source>
        <dbReference type="ARBA" id="ARBA00022679"/>
    </source>
</evidence>
<dbReference type="Gene3D" id="4.10.320.10">
    <property type="entry name" value="E3-binding domain"/>
    <property type="match status" value="1"/>
</dbReference>
<keyword evidence="11" id="KW-1185">Reference proteome</keyword>
<dbReference type="GO" id="GO:0043754">
    <property type="term" value="F:dihydrolipoamide branched chain acyltransferase activity"/>
    <property type="evidence" value="ECO:0007669"/>
    <property type="project" value="UniProtKB-EC"/>
</dbReference>
<organism evidence="10 11">
    <name type="scientific">Candidatus Enterococcus wittei</name>
    <dbReference type="NCBI Taxonomy" id="1987383"/>
    <lineage>
        <taxon>Bacteria</taxon>
        <taxon>Bacillati</taxon>
        <taxon>Bacillota</taxon>
        <taxon>Bacilli</taxon>
        <taxon>Lactobacillales</taxon>
        <taxon>Enterococcaceae</taxon>
        <taxon>Enterococcus</taxon>
    </lineage>
</organism>
<dbReference type="GO" id="GO:0016407">
    <property type="term" value="F:acetyltransferase activity"/>
    <property type="evidence" value="ECO:0007669"/>
    <property type="project" value="TreeGrafter"/>
</dbReference>
<dbReference type="Proteomes" id="UP000194933">
    <property type="component" value="Unassembled WGS sequence"/>
</dbReference>
<reference evidence="10 11" key="1">
    <citation type="submission" date="2017-05" db="EMBL/GenBank/DDBJ databases">
        <title>The Genome Sequence of Enterococcus sp. 10A9_DIV0425.</title>
        <authorList>
            <consortium name="The Broad Institute Genomics Platform"/>
            <consortium name="The Broad Institute Genomic Center for Infectious Diseases"/>
            <person name="Earl A."/>
            <person name="Manson A."/>
            <person name="Schwartman J."/>
            <person name="Gilmore M."/>
            <person name="Abouelleil A."/>
            <person name="Cao P."/>
            <person name="Chapman S."/>
            <person name="Cusick C."/>
            <person name="Shea T."/>
            <person name="Young S."/>
            <person name="Neafsey D."/>
            <person name="Nusbaum C."/>
            <person name="Birren B."/>
        </authorList>
    </citation>
    <scope>NUCLEOTIDE SEQUENCE [LARGE SCALE GENOMIC DNA]</scope>
    <source>
        <strain evidence="10 11">10A9_DIV0425</strain>
    </source>
</reference>
<dbReference type="Gene3D" id="3.30.559.10">
    <property type="entry name" value="Chloramphenicol acetyltransferase-like domain"/>
    <property type="match status" value="1"/>
</dbReference>
<comment type="cofactor">
    <cofactor evidence="1">
        <name>(R)-lipoate</name>
        <dbReference type="ChEBI" id="CHEBI:83088"/>
    </cofactor>
</comment>
<keyword evidence="3 10" id="KW-0808">Transferase</keyword>
<protein>
    <recommendedName>
        <fullName evidence="6">dihydrolipoyllysine-residue (2-methylpropanoyl)transferase</fullName>
        <ecNumber evidence="6">2.3.1.168</ecNumber>
    </recommendedName>
    <alternativeName>
        <fullName evidence="7">Branched-chain alpha-keto acid dehydrogenase complex component E2</fullName>
    </alternativeName>
</protein>
<feature type="domain" description="Peripheral subunit-binding (PSBD)" evidence="9">
    <location>
        <begin position="57"/>
        <end position="94"/>
    </location>
</feature>
<dbReference type="InterPro" id="IPR050743">
    <property type="entry name" value="2-oxoacid_DH_E2_comp"/>
</dbReference>
<dbReference type="FunFam" id="4.10.320.10:FF:000002">
    <property type="entry name" value="Dihydrolipoamide acetyltransferase component of pyruvate dehydrogenase complex"/>
    <property type="match status" value="1"/>
</dbReference>
<dbReference type="GO" id="GO:0031405">
    <property type="term" value="F:lipoic acid binding"/>
    <property type="evidence" value="ECO:0007669"/>
    <property type="project" value="TreeGrafter"/>
</dbReference>
<dbReference type="Pfam" id="PF00198">
    <property type="entry name" value="2-oxoacid_dh"/>
    <property type="match status" value="1"/>
</dbReference>
<dbReference type="GO" id="GO:0005737">
    <property type="term" value="C:cytoplasm"/>
    <property type="evidence" value="ECO:0007669"/>
    <property type="project" value="TreeGrafter"/>
</dbReference>
<dbReference type="PROSITE" id="PS51826">
    <property type="entry name" value="PSBD"/>
    <property type="match status" value="1"/>
</dbReference>
<dbReference type="InterPro" id="IPR001078">
    <property type="entry name" value="2-oxoacid_DH_actylTfrase"/>
</dbReference>
<evidence type="ECO:0000313" key="11">
    <source>
        <dbReference type="Proteomes" id="UP000194933"/>
    </source>
</evidence>
<evidence type="ECO:0000256" key="8">
    <source>
        <dbReference type="SAM" id="MobiDB-lite"/>
    </source>
</evidence>
<keyword evidence="4" id="KW-0450">Lipoyl</keyword>
<evidence type="ECO:0000313" key="10">
    <source>
        <dbReference type="EMBL" id="OTP12046.1"/>
    </source>
</evidence>
<dbReference type="EC" id="2.3.1.168" evidence="6"/>
<evidence type="ECO:0000259" key="9">
    <source>
        <dbReference type="PROSITE" id="PS51826"/>
    </source>
</evidence>
<dbReference type="EMBL" id="NGMO01000001">
    <property type="protein sequence ID" value="OTP12046.1"/>
    <property type="molecule type" value="Genomic_DNA"/>
</dbReference>
<comment type="caution">
    <text evidence="10">The sequence shown here is derived from an EMBL/GenBank/DDBJ whole genome shotgun (WGS) entry which is preliminary data.</text>
</comment>
<gene>
    <name evidence="10" type="ORF">A5844_000261</name>
</gene>
<dbReference type="InterPro" id="IPR036625">
    <property type="entry name" value="E3-bd_dom_sf"/>
</dbReference>
<dbReference type="SUPFAM" id="SSF52777">
    <property type="entry name" value="CoA-dependent acyltransferases"/>
    <property type="match status" value="1"/>
</dbReference>
<evidence type="ECO:0000256" key="5">
    <source>
        <dbReference type="ARBA" id="ARBA00023315"/>
    </source>
</evidence>
<dbReference type="Pfam" id="PF02817">
    <property type="entry name" value="E3_binding"/>
    <property type="match status" value="1"/>
</dbReference>
<dbReference type="SUPFAM" id="SSF47005">
    <property type="entry name" value="Peripheral subunit-binding domain of 2-oxo acid dehydrogenase complex"/>
    <property type="match status" value="1"/>
</dbReference>
<dbReference type="PANTHER" id="PTHR43178">
    <property type="entry name" value="DIHYDROLIPOAMIDE ACETYLTRANSFERASE COMPONENT OF PYRUVATE DEHYDROGENASE COMPLEX"/>
    <property type="match status" value="1"/>
</dbReference>
<dbReference type="PANTHER" id="PTHR43178:SF5">
    <property type="entry name" value="LIPOAMIDE ACYLTRANSFERASE COMPONENT OF BRANCHED-CHAIN ALPHA-KETO ACID DEHYDROGENASE COMPLEX, MITOCHONDRIAL"/>
    <property type="match status" value="1"/>
</dbReference>
<accession>A0A2C9XRK4</accession>
<dbReference type="FunFam" id="3.30.559.10:FF:000007">
    <property type="entry name" value="Dihydrolipoamide acetyltransferase component of pyruvate dehydrogenase complex"/>
    <property type="match status" value="1"/>
</dbReference>
<feature type="region of interest" description="Disordered" evidence="8">
    <location>
        <begin position="19"/>
        <end position="47"/>
    </location>
</feature>
<evidence type="ECO:0000256" key="7">
    <source>
        <dbReference type="ARBA" id="ARBA00042008"/>
    </source>
</evidence>
<name>A0A2C9XRK4_9ENTE</name>
<dbReference type="STRING" id="1987383.A5844_000261"/>
<evidence type="ECO:0000256" key="6">
    <source>
        <dbReference type="ARBA" id="ARBA00038880"/>
    </source>
</evidence>
<evidence type="ECO:0000256" key="1">
    <source>
        <dbReference type="ARBA" id="ARBA00001938"/>
    </source>
</evidence>
<dbReference type="AlphaFoldDB" id="A0A2C9XRK4"/>
<dbReference type="InterPro" id="IPR023213">
    <property type="entry name" value="CAT-like_dom_sf"/>
</dbReference>
<comment type="similarity">
    <text evidence="2">Belongs to the 2-oxoacid dehydrogenase family.</text>
</comment>
<evidence type="ECO:0000256" key="2">
    <source>
        <dbReference type="ARBA" id="ARBA00007317"/>
    </source>
</evidence>
<proteinExistence type="inferred from homology"/>
<evidence type="ECO:0000256" key="4">
    <source>
        <dbReference type="ARBA" id="ARBA00022823"/>
    </source>
</evidence>
<keyword evidence="5" id="KW-0012">Acyltransferase</keyword>
<feature type="region of interest" description="Disordered" evidence="8">
    <location>
        <begin position="99"/>
        <end position="125"/>
    </location>
</feature>
<sequence>MVPEGTVANVGDVLVEIDAPGHNTSASKPAAEATTPKVETSGSPSVVEAANPDKRVLAMPSVRQFAREKDVDISQVPATGKGGRVTKEDIENFLTNGAAPAATKAETTPAKETSEKPAGTKAATPAKAFKSNLGDLEERVALTPTRKAIAKAMVNSKQTAPHVTLHDEVEVTNLWDNRKKFKEVAAANGTKLTFLPYVVKALTATVKKFPILNASIDDAKQEIVYKNYYNIGIATDTDHGLYVPNVKDADRKGMFAIADEINEKAKLAHDGKLAADDMRNGTITISNIGSVGGGWFTPVINYPEVAILGVGTIAQQPIVNAEGEIVVGRVMKLSLSFDHRIVDGATAQQAMNNIKRLLADPELLMMEG</sequence>